<evidence type="ECO:0000313" key="1">
    <source>
        <dbReference type="EMBL" id="MBR7838751.1"/>
    </source>
</evidence>
<dbReference type="GO" id="GO:0005975">
    <property type="term" value="P:carbohydrate metabolic process"/>
    <property type="evidence" value="ECO:0007669"/>
    <property type="project" value="InterPro"/>
</dbReference>
<protein>
    <submittedName>
        <fullName evidence="1">Glycoside hydrolase family 125 protein</fullName>
    </submittedName>
</protein>
<dbReference type="Pfam" id="PF06824">
    <property type="entry name" value="Glyco_hydro_125"/>
    <property type="match status" value="1"/>
</dbReference>
<dbReference type="SUPFAM" id="SSF48208">
    <property type="entry name" value="Six-hairpin glycosidases"/>
    <property type="match status" value="1"/>
</dbReference>
<sequence>MPASAATEPGLNPDLAPLHERVRSVLGAQAAMVVTRFVTETMSRAARLLPDGTVFLVTGDIPAMWLRDSAAQVLPLLRLGEYGPGAADFAAAVLRRQLTCVTLDPYANAFNAGPDGLGHQRDLTTMSPYIWERKYEVDSLCYPLRLAERLWRHTGRTDVFDALYWHAVARIVEVWETEQDHESRSPYRFRRRFGGPTGTLARRGLGGPVGVGGLTWSGFRPSDDACRYGYHVPGNMFASVVLADLPRIAEVAPPPLAVDPRLIERAGRLRATIDKGLREHAVVADPVTGPRWAYEVDGLGGVLETDDANVPSLLSLPRLGYCDREDPLYLATRAFVLSPRNPTYYRGAAAAGVGSPHTPQRHVWPIALAVAAMTEPDDESGRQARLAAVRTLLATRGGTYRIHESFHVDHPRIWTRRWFSWAEAMFCELALDCCGFPLPD</sequence>
<dbReference type="InterPro" id="IPR008928">
    <property type="entry name" value="6-hairpin_glycosidase_sf"/>
</dbReference>
<dbReference type="EMBL" id="JAGSOG010000325">
    <property type="protein sequence ID" value="MBR7838751.1"/>
    <property type="molecule type" value="Genomic_DNA"/>
</dbReference>
<name>A0A941IW84_9ACTN</name>
<dbReference type="PIRSF" id="PIRSF028846">
    <property type="entry name" value="UCP028846"/>
    <property type="match status" value="1"/>
</dbReference>
<keyword evidence="1" id="KW-0378">Hydrolase</keyword>
<keyword evidence="2" id="KW-1185">Reference proteome</keyword>
<dbReference type="SMART" id="SM01149">
    <property type="entry name" value="DUF1237"/>
    <property type="match status" value="1"/>
</dbReference>
<reference evidence="1" key="1">
    <citation type="submission" date="2021-04" db="EMBL/GenBank/DDBJ databases">
        <title>Genome based classification of Actinospica acidithermotolerans sp. nov., an actinobacterium isolated from an Indonesian hot spring.</title>
        <authorList>
            <person name="Kusuma A.B."/>
            <person name="Putra K.E."/>
            <person name="Nafisah S."/>
            <person name="Loh J."/>
            <person name="Nouioui I."/>
            <person name="Goodfellow M."/>
        </authorList>
    </citation>
    <scope>NUCLEOTIDE SEQUENCE</scope>
    <source>
        <strain evidence="1">CSCA 57</strain>
    </source>
</reference>
<dbReference type="PANTHER" id="PTHR31047">
    <property type="entry name" value="MEIOTICALLY UP-REGULATED GENE 157 PROTEIN"/>
    <property type="match status" value="1"/>
</dbReference>
<comment type="caution">
    <text evidence="1">The sequence shown here is derived from an EMBL/GenBank/DDBJ whole genome shotgun (WGS) entry which is preliminary data.</text>
</comment>
<dbReference type="Gene3D" id="1.50.10.10">
    <property type="match status" value="1"/>
</dbReference>
<accession>A0A941IW84</accession>
<dbReference type="AlphaFoldDB" id="A0A941IW84"/>
<dbReference type="GO" id="GO:0016787">
    <property type="term" value="F:hydrolase activity"/>
    <property type="evidence" value="ECO:0007669"/>
    <property type="project" value="UniProtKB-KW"/>
</dbReference>
<proteinExistence type="predicted"/>
<evidence type="ECO:0000313" key="2">
    <source>
        <dbReference type="Proteomes" id="UP000675781"/>
    </source>
</evidence>
<dbReference type="RefSeq" id="WP_212533201.1">
    <property type="nucleotide sequence ID" value="NZ_JAGSOG010000325.1"/>
</dbReference>
<dbReference type="Proteomes" id="UP000675781">
    <property type="component" value="Unassembled WGS sequence"/>
</dbReference>
<organism evidence="1 2">
    <name type="scientific">Actinospica durhamensis</name>
    <dbReference type="NCBI Taxonomy" id="1508375"/>
    <lineage>
        <taxon>Bacteria</taxon>
        <taxon>Bacillati</taxon>
        <taxon>Actinomycetota</taxon>
        <taxon>Actinomycetes</taxon>
        <taxon>Catenulisporales</taxon>
        <taxon>Actinospicaceae</taxon>
        <taxon>Actinospica</taxon>
    </lineage>
</organism>
<dbReference type="InterPro" id="IPR012341">
    <property type="entry name" value="6hp_glycosidase-like_sf"/>
</dbReference>
<dbReference type="InterPro" id="IPR008313">
    <property type="entry name" value="GH125"/>
</dbReference>
<dbReference type="PANTHER" id="PTHR31047:SF0">
    <property type="entry name" value="MEIOTICALLY UP-REGULATED GENE 157 PROTEIN"/>
    <property type="match status" value="1"/>
</dbReference>
<gene>
    <name evidence="1" type="ORF">KDL01_36120</name>
</gene>